<organism evidence="1 2">
    <name type="scientific">Algibacter miyuki</name>
    <dbReference type="NCBI Taxonomy" id="1306933"/>
    <lineage>
        <taxon>Bacteria</taxon>
        <taxon>Pseudomonadati</taxon>
        <taxon>Bacteroidota</taxon>
        <taxon>Flavobacteriia</taxon>
        <taxon>Flavobacteriales</taxon>
        <taxon>Flavobacteriaceae</taxon>
        <taxon>Algibacter</taxon>
    </lineage>
</organism>
<evidence type="ECO:0000313" key="1">
    <source>
        <dbReference type="EMBL" id="MFB9103935.1"/>
    </source>
</evidence>
<dbReference type="EMBL" id="JBHMFA010000001">
    <property type="protein sequence ID" value="MFB9103935.1"/>
    <property type="molecule type" value="Genomic_DNA"/>
</dbReference>
<comment type="caution">
    <text evidence="1">The sequence shown here is derived from an EMBL/GenBank/DDBJ whole genome shotgun (WGS) entry which is preliminary data.</text>
</comment>
<reference evidence="1 2" key="1">
    <citation type="submission" date="2024-09" db="EMBL/GenBank/DDBJ databases">
        <authorList>
            <person name="Sun Q."/>
            <person name="Mori K."/>
        </authorList>
    </citation>
    <scope>NUCLEOTIDE SEQUENCE [LARGE SCALE GENOMIC DNA]</scope>
    <source>
        <strain evidence="1 2">CECT 8300</strain>
    </source>
</reference>
<keyword evidence="2" id="KW-1185">Reference proteome</keyword>
<dbReference type="Gene3D" id="1.20.120.450">
    <property type="entry name" value="dinb family like domain"/>
    <property type="match status" value="1"/>
</dbReference>
<accession>A0ABV5GWA8</accession>
<dbReference type="InterPro" id="IPR011463">
    <property type="entry name" value="DUF1569"/>
</dbReference>
<dbReference type="SUPFAM" id="SSF109854">
    <property type="entry name" value="DinB/YfiT-like putative metalloenzymes"/>
    <property type="match status" value="1"/>
</dbReference>
<dbReference type="RefSeq" id="WP_290269877.1">
    <property type="nucleotide sequence ID" value="NZ_JAUFQP010000007.1"/>
</dbReference>
<dbReference type="Pfam" id="PF07606">
    <property type="entry name" value="DUF1569"/>
    <property type="match status" value="1"/>
</dbReference>
<proteinExistence type="predicted"/>
<evidence type="ECO:0000313" key="2">
    <source>
        <dbReference type="Proteomes" id="UP001589590"/>
    </source>
</evidence>
<dbReference type="Proteomes" id="UP001589590">
    <property type="component" value="Unassembled WGS sequence"/>
</dbReference>
<dbReference type="InterPro" id="IPR034660">
    <property type="entry name" value="DinB/YfiT-like"/>
</dbReference>
<protein>
    <submittedName>
        <fullName evidence="1">DUF1569 domain-containing protein</fullName>
    </submittedName>
</protein>
<sequence>MSIILTKMLFKIEQHIPFESKTNAEISKSTVGWQLDHALKVINSVSAQAINSDPGSYKSSFSFMRIALFKLGFFPRGKARAPKAVRPPEIIVEAEILKQLQTARTYINKLEILPENAYFNHPMFGMLNKKQTLRFLEIHTNHHLKIIRDILKS</sequence>
<name>A0ABV5GWA8_9FLAO</name>
<gene>
    <name evidence="1" type="ORF">ACFFU1_03410</name>
</gene>